<protein>
    <submittedName>
        <fullName evidence="5">Histidine triad nucleotide-binding protein</fullName>
    </submittedName>
</protein>
<dbReference type="InterPro" id="IPR011146">
    <property type="entry name" value="HIT-like"/>
</dbReference>
<name>A0A8J4DR04_9ACTN</name>
<evidence type="ECO:0000259" key="4">
    <source>
        <dbReference type="PROSITE" id="PS51084"/>
    </source>
</evidence>
<reference evidence="5" key="1">
    <citation type="submission" date="2021-01" db="EMBL/GenBank/DDBJ databases">
        <title>Whole genome shotgun sequence of Virgisporangium aliadipatigenens NBRC 105644.</title>
        <authorList>
            <person name="Komaki H."/>
            <person name="Tamura T."/>
        </authorList>
    </citation>
    <scope>NUCLEOTIDE SEQUENCE</scope>
    <source>
        <strain evidence="5">NBRC 105644</strain>
    </source>
</reference>
<dbReference type="EMBL" id="BOPF01000013">
    <property type="protein sequence ID" value="GIJ47124.1"/>
    <property type="molecule type" value="Genomic_DNA"/>
</dbReference>
<dbReference type="PRINTS" id="PR00332">
    <property type="entry name" value="HISTRIAD"/>
</dbReference>
<feature type="domain" description="HIT" evidence="4">
    <location>
        <begin position="9"/>
        <end position="118"/>
    </location>
</feature>
<dbReference type="InterPro" id="IPR001310">
    <property type="entry name" value="Histidine_triad_HIT"/>
</dbReference>
<evidence type="ECO:0000313" key="5">
    <source>
        <dbReference type="EMBL" id="GIJ47124.1"/>
    </source>
</evidence>
<feature type="short sequence motif" description="Histidine triad motif" evidence="2 3">
    <location>
        <begin position="102"/>
        <end position="106"/>
    </location>
</feature>
<dbReference type="PROSITE" id="PS51084">
    <property type="entry name" value="HIT_2"/>
    <property type="match status" value="1"/>
</dbReference>
<dbReference type="Proteomes" id="UP000619260">
    <property type="component" value="Unassembled WGS sequence"/>
</dbReference>
<dbReference type="InterPro" id="IPR036265">
    <property type="entry name" value="HIT-like_sf"/>
</dbReference>
<proteinExistence type="predicted"/>
<dbReference type="CDD" id="cd01276">
    <property type="entry name" value="PKCI_related"/>
    <property type="match status" value="1"/>
</dbReference>
<sequence>MRNVTADCLFCRIVAGEIPATVVQSTDRVLAFRDIDPKAPVHVLVIPREHHADVASLAAADPALAGEVLAMAGEVATAEGLRDDGFRVIFNTGPNGGQEVFHVHAHVVGGRPLGRMLPS</sequence>
<keyword evidence="6" id="KW-1185">Reference proteome</keyword>
<evidence type="ECO:0000256" key="2">
    <source>
        <dbReference type="PIRSR" id="PIRSR601310-3"/>
    </source>
</evidence>
<evidence type="ECO:0000256" key="3">
    <source>
        <dbReference type="PROSITE-ProRule" id="PRU00464"/>
    </source>
</evidence>
<dbReference type="GO" id="GO:0003824">
    <property type="term" value="F:catalytic activity"/>
    <property type="evidence" value="ECO:0007669"/>
    <property type="project" value="InterPro"/>
</dbReference>
<dbReference type="AlphaFoldDB" id="A0A8J4DR04"/>
<dbReference type="Pfam" id="PF01230">
    <property type="entry name" value="HIT"/>
    <property type="match status" value="1"/>
</dbReference>
<organism evidence="5 6">
    <name type="scientific">Virgisporangium aliadipatigenens</name>
    <dbReference type="NCBI Taxonomy" id="741659"/>
    <lineage>
        <taxon>Bacteria</taxon>
        <taxon>Bacillati</taxon>
        <taxon>Actinomycetota</taxon>
        <taxon>Actinomycetes</taxon>
        <taxon>Micromonosporales</taxon>
        <taxon>Micromonosporaceae</taxon>
        <taxon>Virgisporangium</taxon>
    </lineage>
</organism>
<dbReference type="PANTHER" id="PTHR23089">
    <property type="entry name" value="HISTIDINE TRIAD HIT PROTEIN"/>
    <property type="match status" value="1"/>
</dbReference>
<evidence type="ECO:0000313" key="6">
    <source>
        <dbReference type="Proteomes" id="UP000619260"/>
    </source>
</evidence>
<comment type="caution">
    <text evidence="5">The sequence shown here is derived from an EMBL/GenBank/DDBJ whole genome shotgun (WGS) entry which is preliminary data.</text>
</comment>
<dbReference type="Gene3D" id="3.30.428.10">
    <property type="entry name" value="HIT-like"/>
    <property type="match status" value="1"/>
</dbReference>
<dbReference type="SUPFAM" id="SSF54197">
    <property type="entry name" value="HIT-like"/>
    <property type="match status" value="1"/>
</dbReference>
<gene>
    <name evidence="5" type="ORF">Val02_40100</name>
</gene>
<evidence type="ECO:0000256" key="1">
    <source>
        <dbReference type="PIRSR" id="PIRSR601310-1"/>
    </source>
</evidence>
<feature type="active site" description="Tele-AMP-histidine intermediate" evidence="1">
    <location>
        <position position="104"/>
    </location>
</feature>
<accession>A0A8J4DR04</accession>